<organism evidence="1 2">
    <name type="scientific">Bifidobacterium longum</name>
    <dbReference type="NCBI Taxonomy" id="216816"/>
    <lineage>
        <taxon>Bacteria</taxon>
        <taxon>Bacillati</taxon>
        <taxon>Actinomycetota</taxon>
        <taxon>Actinomycetes</taxon>
        <taxon>Bifidobacteriales</taxon>
        <taxon>Bifidobacteriaceae</taxon>
        <taxon>Bifidobacterium</taxon>
    </lineage>
</organism>
<evidence type="ECO:0000313" key="2">
    <source>
        <dbReference type="Proteomes" id="UP000232654"/>
    </source>
</evidence>
<dbReference type="AlphaFoldDB" id="A0A2N0T3C6"/>
<accession>A0A2N0T3C6</accession>
<sequence>MKRYAINYEETYSGTFTVELDDDSTEQDAINELLNNADEYRLGEQVELSDSDAQVIKTENVEG</sequence>
<dbReference type="RefSeq" id="WP_101011040.1">
    <property type="nucleotide sequence ID" value="NZ_PJDT01000009.1"/>
</dbReference>
<dbReference type="EMBL" id="PJDT01000009">
    <property type="protein sequence ID" value="PKC90536.1"/>
    <property type="molecule type" value="Genomic_DNA"/>
</dbReference>
<evidence type="ECO:0000313" key="1">
    <source>
        <dbReference type="EMBL" id="PKC90536.1"/>
    </source>
</evidence>
<reference evidence="1 2" key="1">
    <citation type="submission" date="2017-12" db="EMBL/GenBank/DDBJ databases">
        <title>Bifidobacterium longum APC/DPC strains.</title>
        <authorList>
            <person name="Arboleya S."/>
        </authorList>
    </citation>
    <scope>NUCLEOTIDE SEQUENCE [LARGE SCALE GENOMIC DNA]</scope>
    <source>
        <strain evidence="1 2">APC1503</strain>
    </source>
</reference>
<gene>
    <name evidence="1" type="ORF">APC1503_0406</name>
</gene>
<dbReference type="Proteomes" id="UP000232654">
    <property type="component" value="Unassembled WGS sequence"/>
</dbReference>
<comment type="caution">
    <text evidence="1">The sequence shown here is derived from an EMBL/GenBank/DDBJ whole genome shotgun (WGS) entry which is preliminary data.</text>
</comment>
<name>A0A2N0T3C6_BIFLN</name>
<protein>
    <submittedName>
        <fullName evidence="1">Uncharacterized protein</fullName>
    </submittedName>
</protein>
<proteinExistence type="predicted"/>